<dbReference type="Gene3D" id="3.20.20.220">
    <property type="match status" value="1"/>
</dbReference>
<dbReference type="OrthoDB" id="266597at2759"/>
<comment type="caution">
    <text evidence="2">The sequence shown here is derived from an EMBL/GenBank/DDBJ whole genome shotgun (WGS) entry which is preliminary data.</text>
</comment>
<dbReference type="InterPro" id="IPR029041">
    <property type="entry name" value="FAD-linked_oxidoreductase-like"/>
</dbReference>
<keyword evidence="3" id="KW-1185">Reference proteome</keyword>
<protein>
    <recommendedName>
        <fullName evidence="4">Methylenetetrahydrofolate reductase (NAD(P)H)</fullName>
    </recommendedName>
</protein>
<dbReference type="EMBL" id="AUPL01000601">
    <property type="protein sequence ID" value="ESL11644.1"/>
    <property type="molecule type" value="Genomic_DNA"/>
</dbReference>
<proteinExistence type="predicted"/>
<dbReference type="VEuPathDB" id="TriTrypDB:TRSC58_00601"/>
<evidence type="ECO:0000313" key="2">
    <source>
        <dbReference type="EMBL" id="ESL11644.1"/>
    </source>
</evidence>
<name>A0A061J9T5_TRYRA</name>
<accession>A0A061J9T5</accession>
<reference evidence="2 3" key="1">
    <citation type="submission" date="2013-07" db="EMBL/GenBank/DDBJ databases">
        <authorList>
            <person name="Stoco P.H."/>
            <person name="Wagner G."/>
            <person name="Gerber A."/>
            <person name="Zaha A."/>
            <person name="Thompson C."/>
            <person name="Bartholomeu D.C."/>
            <person name="Luckemeyer D.D."/>
            <person name="Bahia D."/>
            <person name="Loreto E."/>
            <person name="Prestes E.B."/>
            <person name="Lima F.M."/>
            <person name="Rodrigues-Luiz G."/>
            <person name="Vallejo G.A."/>
            <person name="Filho J.F."/>
            <person name="Monteiro K.M."/>
            <person name="Tyler K.M."/>
            <person name="de Almeida L.G."/>
            <person name="Ortiz M.F."/>
            <person name="Siervo M.A."/>
            <person name="de Moraes M.H."/>
            <person name="Cunha O.L."/>
            <person name="Mendonca-Neto R."/>
            <person name="Silva R."/>
            <person name="Teixeira S.M."/>
            <person name="Murta S.M."/>
            <person name="Sincero T.C."/>
            <person name="Mendes T.A."/>
            <person name="Urmenyi T.P."/>
            <person name="Silva V.G."/>
            <person name="da Rocha W.D."/>
            <person name="Andersson B."/>
            <person name="Romanha A.J."/>
            <person name="Steindel M."/>
            <person name="de Vasconcelos A.T."/>
            <person name="Grisard E.C."/>
        </authorList>
    </citation>
    <scope>NUCLEOTIDE SEQUENCE [LARGE SCALE GENOMIC DNA]</scope>
    <source>
        <strain evidence="2 3">SC58</strain>
    </source>
</reference>
<evidence type="ECO:0000313" key="3">
    <source>
        <dbReference type="Proteomes" id="UP000031737"/>
    </source>
</evidence>
<gene>
    <name evidence="2" type="ORF">TRSC58_00601</name>
</gene>
<sequence length="448" mass="48706">MRGRQRNYHSGLLPLRDRGFTFGVELIPPRRPSLTSSFADAVALIALHRPAYYTLPMKAPYLAASGSSGLQSAVDHVQQAGGRVILTVTTTMSADEDNGAAATCEGVRRILQDFLVVRGGEALLLLRGDDALRRRGERESAAVRERQGGFQDSVQLLQFAASEARALTEVPVSLFSSGYPQGHPMDRVWGRDCHTSLAFLDKLSGGMNDVSADVTVAQPPRGWDAACVEVRKLLYHVELALSLREVPSSLPRDAAQRGVQTLVREKILRHGVRGVITQTLTDAAEFIAYVDDVHRELRCAGAGGLVEAVTFFPGILAPLTAQEYTRLLLITKTIPSAVVQQGLRAYRDGLRAAAAAAPQLGTSDERRVQTLMDAKAALEQTFRATLEEETMALCRTILSAGHRCLHFSVFRNSNMPSLLQLLDRLRGEEGGRSAASPAMRSPPLFSLL</sequence>
<dbReference type="AlphaFoldDB" id="A0A061J9T5"/>
<keyword evidence="1" id="KW-0560">Oxidoreductase</keyword>
<dbReference type="SUPFAM" id="SSF51730">
    <property type="entry name" value="FAD-linked oxidoreductase"/>
    <property type="match status" value="1"/>
</dbReference>
<organism evidence="2 3">
    <name type="scientific">Trypanosoma rangeli SC58</name>
    <dbReference type="NCBI Taxonomy" id="429131"/>
    <lineage>
        <taxon>Eukaryota</taxon>
        <taxon>Discoba</taxon>
        <taxon>Euglenozoa</taxon>
        <taxon>Kinetoplastea</taxon>
        <taxon>Metakinetoplastina</taxon>
        <taxon>Trypanosomatida</taxon>
        <taxon>Trypanosomatidae</taxon>
        <taxon>Trypanosoma</taxon>
        <taxon>Herpetosoma</taxon>
    </lineage>
</organism>
<evidence type="ECO:0008006" key="4">
    <source>
        <dbReference type="Google" id="ProtNLM"/>
    </source>
</evidence>
<dbReference type="Proteomes" id="UP000031737">
    <property type="component" value="Unassembled WGS sequence"/>
</dbReference>
<evidence type="ECO:0000256" key="1">
    <source>
        <dbReference type="ARBA" id="ARBA00023002"/>
    </source>
</evidence>
<dbReference type="GO" id="GO:0016491">
    <property type="term" value="F:oxidoreductase activity"/>
    <property type="evidence" value="ECO:0007669"/>
    <property type="project" value="UniProtKB-KW"/>
</dbReference>